<dbReference type="GeneID" id="97552710"/>
<dbReference type="RefSeq" id="WP_036640059.1">
    <property type="nucleotide sequence ID" value="NZ_CBCSBX010000013.1"/>
</dbReference>
<dbReference type="Pfam" id="PF13460">
    <property type="entry name" value="NAD_binding_10"/>
    <property type="match status" value="1"/>
</dbReference>
<keyword evidence="3" id="KW-1185">Reference proteome</keyword>
<evidence type="ECO:0000259" key="1">
    <source>
        <dbReference type="Pfam" id="PF13460"/>
    </source>
</evidence>
<dbReference type="SUPFAM" id="SSF51735">
    <property type="entry name" value="NAD(P)-binding Rossmann-fold domains"/>
    <property type="match status" value="1"/>
</dbReference>
<dbReference type="PANTHER" id="PTHR15020">
    <property type="entry name" value="FLAVIN REDUCTASE-RELATED"/>
    <property type="match status" value="1"/>
</dbReference>
<feature type="domain" description="NAD(P)-binding" evidence="1">
    <location>
        <begin position="8"/>
        <end position="183"/>
    </location>
</feature>
<protein>
    <submittedName>
        <fullName evidence="2">Epimerase</fullName>
    </submittedName>
</protein>
<dbReference type="Gene3D" id="3.40.50.720">
    <property type="entry name" value="NAD(P)-binding Rossmann-like Domain"/>
    <property type="match status" value="1"/>
</dbReference>
<sequence>MTTVFVAGAGGTTGRLIAKLLVQKGYQVRGLIPDEDHKRNMEQEGAEGIVGDLAQTYSGGLKDVDAVICAVGAGVTEDPQETDQIGTVRLIEQCVLEGIPRFIMISCMETKNPGNLPELKPYLLAKHKAEVILAESTLTHTIIRAGELTNHEPAGTVEADSNLPKAGPVSRHDVAHAAVLCLSLPETENTTFDLIQGQRHIEDALKELASS</sequence>
<dbReference type="STRING" id="59843.A3958_07750"/>
<gene>
    <name evidence="2" type="ORF">AWU65_08200</name>
</gene>
<dbReference type="EMBL" id="LWMH01000001">
    <property type="protein sequence ID" value="KZS45896.1"/>
    <property type="molecule type" value="Genomic_DNA"/>
</dbReference>
<evidence type="ECO:0000313" key="2">
    <source>
        <dbReference type="EMBL" id="KZS45896.1"/>
    </source>
</evidence>
<dbReference type="PANTHER" id="PTHR15020:SF50">
    <property type="entry name" value="UPF0659 PROTEIN YMR090W"/>
    <property type="match status" value="1"/>
</dbReference>
<evidence type="ECO:0000313" key="3">
    <source>
        <dbReference type="Proteomes" id="UP000076796"/>
    </source>
</evidence>
<accession>A0A163ICD1</accession>
<dbReference type="InterPro" id="IPR036291">
    <property type="entry name" value="NAD(P)-bd_dom_sf"/>
</dbReference>
<dbReference type="Proteomes" id="UP000076796">
    <property type="component" value="Unassembled WGS sequence"/>
</dbReference>
<dbReference type="OrthoDB" id="9803892at2"/>
<organism evidence="2 3">
    <name type="scientific">Paenibacillus glucanolyticus</name>
    <dbReference type="NCBI Taxonomy" id="59843"/>
    <lineage>
        <taxon>Bacteria</taxon>
        <taxon>Bacillati</taxon>
        <taxon>Bacillota</taxon>
        <taxon>Bacilli</taxon>
        <taxon>Bacillales</taxon>
        <taxon>Paenibacillaceae</taxon>
        <taxon>Paenibacillus</taxon>
    </lineage>
</organism>
<dbReference type="CDD" id="cd05243">
    <property type="entry name" value="SDR_a5"/>
    <property type="match status" value="1"/>
</dbReference>
<dbReference type="AlphaFoldDB" id="A0A163ICD1"/>
<reference evidence="2" key="1">
    <citation type="journal article" date="2016" name="Genome Announc.">
        <title>Draft genomes of two strains of Paenibacillus glucanolyticus with capability to degrade lignocellulose.</title>
        <authorList>
            <person name="Mathews S.L."/>
            <person name="Pawlak J."/>
            <person name="Grunden A.M."/>
        </authorList>
    </citation>
    <scope>NUCLEOTIDE SEQUENCE [LARGE SCALE GENOMIC DNA]</scope>
    <source>
        <strain evidence="2">SLM1</strain>
    </source>
</reference>
<proteinExistence type="predicted"/>
<comment type="caution">
    <text evidence="2">The sequence shown here is derived from an EMBL/GenBank/DDBJ whole genome shotgun (WGS) entry which is preliminary data.</text>
</comment>
<dbReference type="InterPro" id="IPR016040">
    <property type="entry name" value="NAD(P)-bd_dom"/>
</dbReference>
<dbReference type="KEGG" id="pglu:A3958_07750"/>
<name>A0A163ICD1_9BACL</name>